<proteinExistence type="predicted"/>
<dbReference type="AlphaFoldDB" id="A0AAW5SVV5"/>
<sequence length="502" mass="53545">MSQQQRVPDNAPVVVGVGQWTRHPANPADSPEPAAMMAETIRRAAADAGAGSAGRLLHAVTGLWTVAMTSWSYDDPAAVVAEKLGIAPRHKFNSSIGGEQPQVLISRAARAIAAGEHDAVIISGAEAFRSRRLAKATGTTLAWTPRQRSGYPNELLDGEPSLALERQSGASIPLDFYAIFENAIRAAAARSLTDHTNHLGQLWHRFAVVAEGNEHAWTRVAPAPEQIITPSTSNRMVRYPYTKLLTSNIFVDMSASIIVTSAGTARALGISTDQWVFPLAAAEGNEHWFVSERQDLHRSVAIAANGQVAFALAGVHPSDIRYADLYSCFPSAVQIAAGELGLPLDDAAMALTVTGGLTFGGGPGNNYVTHAVASLVDSLRHDPGTIGLSTANGMFLTKHALALYSTRPPRDGFRWTSVQDEVDASPKRVPAPGYRGPARLESYTVAHRDDDGTPAAAVLIGITPDERRCWGNTASADLLQALEAEEYIGRSIQLQDNGIEID</sequence>
<dbReference type="InterPro" id="IPR016039">
    <property type="entry name" value="Thiolase-like"/>
</dbReference>
<protein>
    <recommendedName>
        <fullName evidence="5">Acetyl-CoA acetyltransferase</fullName>
    </recommendedName>
</protein>
<dbReference type="PANTHER" id="PTHR42870">
    <property type="entry name" value="ACETYL-COA C-ACETYLTRANSFERASE"/>
    <property type="match status" value="1"/>
</dbReference>
<evidence type="ECO:0008006" key="5">
    <source>
        <dbReference type="Google" id="ProtNLM"/>
    </source>
</evidence>
<reference evidence="3" key="1">
    <citation type="submission" date="2020-07" db="EMBL/GenBank/DDBJ databases">
        <authorList>
            <person name="Pettersson B.M.F."/>
            <person name="Behra P.R.K."/>
            <person name="Ramesh M."/>
            <person name="Das S."/>
            <person name="Dasgupta S."/>
            <person name="Kirsebom L.A."/>
        </authorList>
    </citation>
    <scope>NUCLEOTIDE SEQUENCE</scope>
    <source>
        <strain evidence="3">DSM 44242</strain>
    </source>
</reference>
<feature type="domain" description="Thiolase C-terminal" evidence="2">
    <location>
        <begin position="282"/>
        <end position="361"/>
    </location>
</feature>
<comment type="caution">
    <text evidence="3">The sequence shown here is derived from an EMBL/GenBank/DDBJ whole genome shotgun (WGS) entry which is preliminary data.</text>
</comment>
<dbReference type="Pfam" id="PF18313">
    <property type="entry name" value="TLP1_add_C"/>
    <property type="match status" value="1"/>
</dbReference>
<dbReference type="SUPFAM" id="SSF53901">
    <property type="entry name" value="Thiolase-like"/>
    <property type="match status" value="2"/>
</dbReference>
<dbReference type="RefSeq" id="WP_036446562.1">
    <property type="nucleotide sequence ID" value="NZ_JACKVC010000006.1"/>
</dbReference>
<feature type="domain" description="Thiolase-like protein type 1 additional C-terminal" evidence="1">
    <location>
        <begin position="418"/>
        <end position="498"/>
    </location>
</feature>
<gene>
    <name evidence="3" type="ORF">H5P34_00275</name>
</gene>
<accession>A0AAW5SVV5</accession>
<dbReference type="GO" id="GO:0016746">
    <property type="term" value="F:acyltransferase activity"/>
    <property type="evidence" value="ECO:0007669"/>
    <property type="project" value="InterPro"/>
</dbReference>
<dbReference type="Gene3D" id="3.40.47.10">
    <property type="match status" value="1"/>
</dbReference>
<evidence type="ECO:0000259" key="2">
    <source>
        <dbReference type="Pfam" id="PF22691"/>
    </source>
</evidence>
<dbReference type="InterPro" id="IPR040771">
    <property type="entry name" value="TLP1_add_C"/>
</dbReference>
<dbReference type="EMBL" id="JACKVC010000006">
    <property type="protein sequence ID" value="MCV7386482.1"/>
    <property type="molecule type" value="Genomic_DNA"/>
</dbReference>
<dbReference type="Proteomes" id="UP001141659">
    <property type="component" value="Unassembled WGS sequence"/>
</dbReference>
<reference evidence="3" key="2">
    <citation type="journal article" date="2022" name="BMC Genomics">
        <title>Comparative genome analysis of mycobacteria focusing on tRNA and non-coding RNA.</title>
        <authorList>
            <person name="Behra P.R.K."/>
            <person name="Pettersson B.M.F."/>
            <person name="Ramesh M."/>
            <person name="Das S."/>
            <person name="Dasgupta S."/>
            <person name="Kirsebom L.A."/>
        </authorList>
    </citation>
    <scope>NUCLEOTIDE SEQUENCE</scope>
    <source>
        <strain evidence="3">DSM 44242</strain>
    </source>
</reference>
<organism evidence="3 4">
    <name type="scientific">Mycolicibacterium porcinum</name>
    <dbReference type="NCBI Taxonomy" id="39693"/>
    <lineage>
        <taxon>Bacteria</taxon>
        <taxon>Bacillati</taxon>
        <taxon>Actinomycetota</taxon>
        <taxon>Actinomycetes</taxon>
        <taxon>Mycobacteriales</taxon>
        <taxon>Mycobacteriaceae</taxon>
        <taxon>Mycolicibacterium</taxon>
    </lineage>
</organism>
<name>A0AAW5SVV5_9MYCO</name>
<dbReference type="Pfam" id="PF22691">
    <property type="entry name" value="Thiolase_C_1"/>
    <property type="match status" value="1"/>
</dbReference>
<dbReference type="InterPro" id="IPR055140">
    <property type="entry name" value="Thiolase_C_2"/>
</dbReference>
<evidence type="ECO:0000313" key="3">
    <source>
        <dbReference type="EMBL" id="MCV7386482.1"/>
    </source>
</evidence>
<evidence type="ECO:0000313" key="4">
    <source>
        <dbReference type="Proteomes" id="UP001141659"/>
    </source>
</evidence>
<evidence type="ECO:0000259" key="1">
    <source>
        <dbReference type="Pfam" id="PF18313"/>
    </source>
</evidence>
<dbReference type="PANTHER" id="PTHR42870:SF2">
    <property type="entry name" value="LIPID-TRANSFER PROTEIN, PUTATIVE-RELATED"/>
    <property type="match status" value="1"/>
</dbReference>
<dbReference type="Gene3D" id="2.40.50.840">
    <property type="match status" value="1"/>
</dbReference>